<evidence type="ECO:0000313" key="9">
    <source>
        <dbReference type="EMBL" id="RGY21457.1"/>
    </source>
</evidence>
<proteinExistence type="predicted"/>
<dbReference type="InterPro" id="IPR025380">
    <property type="entry name" value="DUF4369"/>
</dbReference>
<dbReference type="GeneID" id="86891528"/>
<keyword evidence="4" id="KW-0676">Redox-active center</keyword>
<organism evidence="9 13">
    <name type="scientific">Butyricimonas virosa</name>
    <dbReference type="NCBI Taxonomy" id="544645"/>
    <lineage>
        <taxon>Bacteria</taxon>
        <taxon>Pseudomonadati</taxon>
        <taxon>Bacteroidota</taxon>
        <taxon>Bacteroidia</taxon>
        <taxon>Bacteroidales</taxon>
        <taxon>Odoribacteraceae</taxon>
        <taxon>Butyricimonas</taxon>
    </lineage>
</organism>
<evidence type="ECO:0000256" key="1">
    <source>
        <dbReference type="ARBA" id="ARBA00004196"/>
    </source>
</evidence>
<dbReference type="PANTHER" id="PTHR42852">
    <property type="entry name" value="THIOL:DISULFIDE INTERCHANGE PROTEIN DSBE"/>
    <property type="match status" value="1"/>
</dbReference>
<comment type="caution">
    <text evidence="9">The sequence shown here is derived from an EMBL/GenBank/DDBJ whole genome shotgun (WGS) entry which is preliminary data.</text>
</comment>
<evidence type="ECO:0000256" key="6">
    <source>
        <dbReference type="SAM" id="SignalP"/>
    </source>
</evidence>
<evidence type="ECO:0000256" key="5">
    <source>
        <dbReference type="SAM" id="Coils"/>
    </source>
</evidence>
<protein>
    <submittedName>
        <fullName evidence="9">DUF4369 domain-containing protein</fullName>
    </submittedName>
</protein>
<dbReference type="Pfam" id="PF08534">
    <property type="entry name" value="Redoxin"/>
    <property type="match status" value="1"/>
</dbReference>
<dbReference type="EMBL" id="QRPV01000008">
    <property type="protein sequence ID" value="RHM43658.1"/>
    <property type="molecule type" value="Genomic_DNA"/>
</dbReference>
<dbReference type="OrthoDB" id="1096192at2"/>
<keyword evidence="3" id="KW-1015">Disulfide bond</keyword>
<dbReference type="GO" id="GO:0030313">
    <property type="term" value="C:cell envelope"/>
    <property type="evidence" value="ECO:0007669"/>
    <property type="project" value="UniProtKB-SubCell"/>
</dbReference>
<gene>
    <name evidence="8" type="ORF">DWW18_18765</name>
    <name evidence="10" type="ORF">DWZ68_08995</name>
    <name evidence="9" type="ORF">DXA50_01000</name>
</gene>
<dbReference type="SUPFAM" id="SSF52833">
    <property type="entry name" value="Thioredoxin-like"/>
    <property type="match status" value="1"/>
</dbReference>
<dbReference type="Proteomes" id="UP000286038">
    <property type="component" value="Unassembled WGS sequence"/>
</dbReference>
<dbReference type="EMBL" id="QRZA01000040">
    <property type="protein sequence ID" value="RGV31069.1"/>
    <property type="molecule type" value="Genomic_DNA"/>
</dbReference>
<keyword evidence="5" id="KW-0175">Coiled coil</keyword>
<evidence type="ECO:0000256" key="4">
    <source>
        <dbReference type="ARBA" id="ARBA00023284"/>
    </source>
</evidence>
<evidence type="ECO:0000313" key="11">
    <source>
        <dbReference type="Proteomes" id="UP000283589"/>
    </source>
</evidence>
<feature type="chain" id="PRO_5033416584" evidence="6">
    <location>
        <begin position="21"/>
        <end position="364"/>
    </location>
</feature>
<dbReference type="PROSITE" id="PS00194">
    <property type="entry name" value="THIOREDOXIN_1"/>
    <property type="match status" value="1"/>
</dbReference>
<dbReference type="Proteomes" id="UP000283589">
    <property type="component" value="Unassembled WGS sequence"/>
</dbReference>
<evidence type="ECO:0000313" key="12">
    <source>
        <dbReference type="Proteomes" id="UP000286038"/>
    </source>
</evidence>
<comment type="subcellular location">
    <subcellularLocation>
        <location evidence="1">Cell envelope</location>
    </subcellularLocation>
</comment>
<dbReference type="InterPro" id="IPR013766">
    <property type="entry name" value="Thioredoxin_domain"/>
</dbReference>
<dbReference type="InterPro" id="IPR013740">
    <property type="entry name" value="Redoxin"/>
</dbReference>
<keyword evidence="6" id="KW-0732">Signal</keyword>
<feature type="coiled-coil region" evidence="5">
    <location>
        <begin position="121"/>
        <end position="167"/>
    </location>
</feature>
<evidence type="ECO:0000256" key="3">
    <source>
        <dbReference type="ARBA" id="ARBA00023157"/>
    </source>
</evidence>
<dbReference type="GO" id="GO:0016491">
    <property type="term" value="F:oxidoreductase activity"/>
    <property type="evidence" value="ECO:0007669"/>
    <property type="project" value="InterPro"/>
</dbReference>
<dbReference type="AlphaFoldDB" id="A0A413IU63"/>
<dbReference type="Proteomes" id="UP000286063">
    <property type="component" value="Unassembled WGS sequence"/>
</dbReference>
<evidence type="ECO:0000259" key="7">
    <source>
        <dbReference type="PROSITE" id="PS51352"/>
    </source>
</evidence>
<evidence type="ECO:0000313" key="10">
    <source>
        <dbReference type="EMBL" id="RHM43658.1"/>
    </source>
</evidence>
<evidence type="ECO:0000256" key="2">
    <source>
        <dbReference type="ARBA" id="ARBA00022748"/>
    </source>
</evidence>
<dbReference type="InterPro" id="IPR050553">
    <property type="entry name" value="Thioredoxin_ResA/DsbE_sf"/>
</dbReference>
<feature type="domain" description="Thioredoxin" evidence="7">
    <location>
        <begin position="224"/>
        <end position="364"/>
    </location>
</feature>
<dbReference type="RefSeq" id="WP_087421553.1">
    <property type="nucleotide sequence ID" value="NZ_CABJDM010000008.1"/>
</dbReference>
<dbReference type="PANTHER" id="PTHR42852:SF6">
    <property type="entry name" value="THIOL:DISULFIDE INTERCHANGE PROTEIN DSBE"/>
    <property type="match status" value="1"/>
</dbReference>
<evidence type="ECO:0000313" key="13">
    <source>
        <dbReference type="Proteomes" id="UP000286063"/>
    </source>
</evidence>
<dbReference type="InterPro" id="IPR036249">
    <property type="entry name" value="Thioredoxin-like_sf"/>
</dbReference>
<dbReference type="GO" id="GO:0017004">
    <property type="term" value="P:cytochrome complex assembly"/>
    <property type="evidence" value="ECO:0007669"/>
    <property type="project" value="UniProtKB-KW"/>
</dbReference>
<feature type="signal peptide" evidence="6">
    <location>
        <begin position="1"/>
        <end position="20"/>
    </location>
</feature>
<sequence>MKKIVLSMLLVVCSFVVSLAQQGFKITGELGGTIGGDLVLVSASPGGAVKLDEALMVNGSFEFSGQVDSMILAYIMTAEQQPIATLMLENLEYTIVAGENGIEVRGGGESQKILNQYNVINQTITREKMRMEQEVRAAYAEQNQMKLQALQQQFEKTMTEVGKKQEELFKTYKDSPVTAFMIASVMLQMDYSSLKALHEMLGEPAKTCFYGQLIAIQLAALKQVEPGSVAPDFKGVTLNGDTLSLHGIKARVKLLDFWASWCEPCRRETPNVRKIYQKYHDKGLEIIGVSLDDKKQEWAKAMKNDKVTWPNVSDLKGKNSEIAARYFIRGIPHTILLDEDNRIVAKNLRGKALEKKIAELLGGK</sequence>
<dbReference type="EMBL" id="QSCR01000001">
    <property type="protein sequence ID" value="RGY21457.1"/>
    <property type="molecule type" value="Genomic_DNA"/>
</dbReference>
<dbReference type="CDD" id="cd02966">
    <property type="entry name" value="TlpA_like_family"/>
    <property type="match status" value="1"/>
</dbReference>
<dbReference type="Gene3D" id="3.40.30.10">
    <property type="entry name" value="Glutaredoxin"/>
    <property type="match status" value="1"/>
</dbReference>
<dbReference type="Pfam" id="PF14289">
    <property type="entry name" value="DUF4369"/>
    <property type="match status" value="1"/>
</dbReference>
<keyword evidence="2" id="KW-0201">Cytochrome c-type biogenesis</keyword>
<reference evidence="11 12" key="1">
    <citation type="submission" date="2018-08" db="EMBL/GenBank/DDBJ databases">
        <title>A genome reference for cultivated species of the human gut microbiota.</title>
        <authorList>
            <person name="Zou Y."/>
            <person name="Xue W."/>
            <person name="Luo G."/>
        </authorList>
    </citation>
    <scope>NUCLEOTIDE SEQUENCE [LARGE SCALE GENOMIC DNA]</scope>
    <source>
        <strain evidence="8 11">AF14-49</strain>
        <strain evidence="10 12">AF34-33</strain>
        <strain evidence="9 13">OF02-7</strain>
    </source>
</reference>
<dbReference type="PROSITE" id="PS51352">
    <property type="entry name" value="THIOREDOXIN_2"/>
    <property type="match status" value="1"/>
</dbReference>
<name>A0A413IU63_9BACT</name>
<accession>A0A413IU63</accession>
<dbReference type="InterPro" id="IPR017937">
    <property type="entry name" value="Thioredoxin_CS"/>
</dbReference>
<evidence type="ECO:0000313" key="8">
    <source>
        <dbReference type="EMBL" id="RGV31069.1"/>
    </source>
</evidence>